<dbReference type="AlphaFoldDB" id="A0A1R4KGA1"/>
<reference evidence="1 2" key="1">
    <citation type="submission" date="2017-02" db="EMBL/GenBank/DDBJ databases">
        <authorList>
            <person name="Peterson S.W."/>
        </authorList>
    </citation>
    <scope>NUCLEOTIDE SEQUENCE [LARGE SCALE GENOMIC DNA]</scope>
    <source>
        <strain evidence="1 2">B Mb 05.01</strain>
    </source>
</reference>
<dbReference type="EMBL" id="FUKO01000033">
    <property type="protein sequence ID" value="SJN43308.1"/>
    <property type="molecule type" value="Genomic_DNA"/>
</dbReference>
<sequence>MTRLKPGESIIVVQFGLEWRDANGSWHHEFFPYPSERRKKRDAVEALGATDISEHMRDRRVEHSPWIRTDRQTRSADER</sequence>
<keyword evidence="2" id="KW-1185">Reference proteome</keyword>
<organism evidence="1 2">
    <name type="scientific">Microbacterium esteraromaticum</name>
    <dbReference type="NCBI Taxonomy" id="57043"/>
    <lineage>
        <taxon>Bacteria</taxon>
        <taxon>Bacillati</taxon>
        <taxon>Actinomycetota</taxon>
        <taxon>Actinomycetes</taxon>
        <taxon>Micrococcales</taxon>
        <taxon>Microbacteriaceae</taxon>
        <taxon>Microbacterium</taxon>
    </lineage>
</organism>
<dbReference type="Proteomes" id="UP000196320">
    <property type="component" value="Unassembled WGS sequence"/>
</dbReference>
<accession>A0A1R4KGA1</accession>
<evidence type="ECO:0000313" key="1">
    <source>
        <dbReference type="EMBL" id="SJN43308.1"/>
    </source>
</evidence>
<dbReference type="RefSeq" id="WP_087132575.1">
    <property type="nucleotide sequence ID" value="NZ_FUKO01000033.1"/>
</dbReference>
<proteinExistence type="predicted"/>
<name>A0A1R4KGA1_9MICO</name>
<gene>
    <name evidence="1" type="ORF">FM104_12550</name>
</gene>
<evidence type="ECO:0000313" key="2">
    <source>
        <dbReference type="Proteomes" id="UP000196320"/>
    </source>
</evidence>
<protein>
    <submittedName>
        <fullName evidence="1">Uncharacterized protein</fullName>
    </submittedName>
</protein>